<keyword evidence="4" id="KW-1185">Reference proteome</keyword>
<dbReference type="Proteomes" id="UP000663760">
    <property type="component" value="Chromosome 11"/>
</dbReference>
<evidence type="ECO:0000313" key="2">
    <source>
        <dbReference type="EMBL" id="CAA2628610.1"/>
    </source>
</evidence>
<dbReference type="EMBL" id="LR746274">
    <property type="protein sequence ID" value="CAA7404673.1"/>
    <property type="molecule type" value="Genomic_DNA"/>
</dbReference>
<proteinExistence type="predicted"/>
<name>A0A7I8JCH8_SPIIN</name>
<dbReference type="EMBL" id="LR743598">
    <property type="protein sequence ID" value="CAA2628610.1"/>
    <property type="molecule type" value="Genomic_DNA"/>
</dbReference>
<evidence type="ECO:0000313" key="4">
    <source>
        <dbReference type="Proteomes" id="UP000663760"/>
    </source>
</evidence>
<evidence type="ECO:0000313" key="3">
    <source>
        <dbReference type="EMBL" id="CAA7404673.1"/>
    </source>
</evidence>
<dbReference type="AlphaFoldDB" id="A0A7I8JCH8"/>
<feature type="region of interest" description="Disordered" evidence="1">
    <location>
        <begin position="42"/>
        <end position="67"/>
    </location>
</feature>
<reference evidence="2" key="1">
    <citation type="submission" date="2019-12" db="EMBL/GenBank/DDBJ databases">
        <authorList>
            <person name="Scholz U."/>
            <person name="Mascher M."/>
            <person name="Fiebig A."/>
        </authorList>
    </citation>
    <scope>NUCLEOTIDE SEQUENCE</scope>
</reference>
<evidence type="ECO:0000256" key="1">
    <source>
        <dbReference type="SAM" id="MobiDB-lite"/>
    </source>
</evidence>
<sequence length="67" mass="7081">MSNAVQYIQKVSGAITQPMAVPISCDTNMDLGEESTMDIMTPQAARPATTPPSEPTSEAKAKSMILP</sequence>
<protein>
    <submittedName>
        <fullName evidence="2">Uncharacterized protein</fullName>
    </submittedName>
</protein>
<accession>A0A7I8JCH8</accession>
<organism evidence="2">
    <name type="scientific">Spirodela intermedia</name>
    <name type="common">Intermediate duckweed</name>
    <dbReference type="NCBI Taxonomy" id="51605"/>
    <lineage>
        <taxon>Eukaryota</taxon>
        <taxon>Viridiplantae</taxon>
        <taxon>Streptophyta</taxon>
        <taxon>Embryophyta</taxon>
        <taxon>Tracheophyta</taxon>
        <taxon>Spermatophyta</taxon>
        <taxon>Magnoliopsida</taxon>
        <taxon>Liliopsida</taxon>
        <taxon>Araceae</taxon>
        <taxon>Lemnoideae</taxon>
        <taxon>Spirodela</taxon>
    </lineage>
</organism>
<gene>
    <name evidence="2" type="ORF">SI7747_11014251</name>
    <name evidence="3" type="ORF">SI8410_11015351</name>
</gene>